<dbReference type="Pfam" id="PF00005">
    <property type="entry name" value="ABC_tran"/>
    <property type="match status" value="2"/>
</dbReference>
<dbReference type="Gene3D" id="3.40.630.30">
    <property type="match status" value="1"/>
</dbReference>
<dbReference type="InterPro" id="IPR011527">
    <property type="entry name" value="ABC1_TM_dom"/>
</dbReference>
<dbReference type="FunFam" id="3.40.630.30:FF:000080">
    <property type="entry name" value="Siderophore biosynthesis acetylase AceI, putative"/>
    <property type="match status" value="1"/>
</dbReference>
<feature type="transmembrane region" description="Helical" evidence="11">
    <location>
        <begin position="1404"/>
        <end position="1430"/>
    </location>
</feature>
<gene>
    <name evidence="14" type="ORF">QBC34DRAFT_452918</name>
</gene>
<dbReference type="CDD" id="cd18577">
    <property type="entry name" value="ABC_6TM_Pgp_ABCB1_D1_like"/>
    <property type="match status" value="1"/>
</dbReference>
<reference evidence="14" key="1">
    <citation type="journal article" date="2023" name="Mol. Phylogenet. Evol.">
        <title>Genome-scale phylogeny and comparative genomics of the fungal order Sordariales.</title>
        <authorList>
            <person name="Hensen N."/>
            <person name="Bonometti L."/>
            <person name="Westerberg I."/>
            <person name="Brannstrom I.O."/>
            <person name="Guillou S."/>
            <person name="Cros-Aarteil S."/>
            <person name="Calhoun S."/>
            <person name="Haridas S."/>
            <person name="Kuo A."/>
            <person name="Mondo S."/>
            <person name="Pangilinan J."/>
            <person name="Riley R."/>
            <person name="LaButti K."/>
            <person name="Andreopoulos B."/>
            <person name="Lipzen A."/>
            <person name="Chen C."/>
            <person name="Yan M."/>
            <person name="Daum C."/>
            <person name="Ng V."/>
            <person name="Clum A."/>
            <person name="Steindorff A."/>
            <person name="Ohm R.A."/>
            <person name="Martin F."/>
            <person name="Silar P."/>
            <person name="Natvig D.O."/>
            <person name="Lalanne C."/>
            <person name="Gautier V."/>
            <person name="Ament-Velasquez S.L."/>
            <person name="Kruys A."/>
            <person name="Hutchinson M.I."/>
            <person name="Powell A.J."/>
            <person name="Barry K."/>
            <person name="Miller A.N."/>
            <person name="Grigoriev I.V."/>
            <person name="Debuchy R."/>
            <person name="Gladieux P."/>
            <person name="Hiltunen Thoren M."/>
            <person name="Johannesson H."/>
        </authorList>
    </citation>
    <scope>NUCLEOTIDE SEQUENCE</scope>
    <source>
        <strain evidence="14">PSN243</strain>
    </source>
</reference>
<proteinExistence type="inferred from homology"/>
<evidence type="ECO:0000256" key="7">
    <source>
        <dbReference type="ARBA" id="ARBA00022840"/>
    </source>
</evidence>
<dbReference type="Pfam" id="PF00664">
    <property type="entry name" value="ABC_membrane"/>
    <property type="match status" value="2"/>
</dbReference>
<evidence type="ECO:0000313" key="14">
    <source>
        <dbReference type="EMBL" id="KAK4442761.1"/>
    </source>
</evidence>
<evidence type="ECO:0000256" key="10">
    <source>
        <dbReference type="SAM" id="MobiDB-lite"/>
    </source>
</evidence>
<evidence type="ECO:0000256" key="11">
    <source>
        <dbReference type="SAM" id="Phobius"/>
    </source>
</evidence>
<feature type="transmembrane region" description="Helical" evidence="11">
    <location>
        <begin position="1442"/>
        <end position="1465"/>
    </location>
</feature>
<dbReference type="GO" id="GO:0016746">
    <property type="term" value="F:acyltransferase activity"/>
    <property type="evidence" value="ECO:0007669"/>
    <property type="project" value="InterPro"/>
</dbReference>
<evidence type="ECO:0000259" key="13">
    <source>
        <dbReference type="PROSITE" id="PS50929"/>
    </source>
</evidence>
<dbReference type="CDD" id="cd18578">
    <property type="entry name" value="ABC_6TM_Pgp_ABCB1_D2_like"/>
    <property type="match status" value="1"/>
</dbReference>
<dbReference type="InterPro" id="IPR039421">
    <property type="entry name" value="Type_1_exporter"/>
</dbReference>
<feature type="transmembrane region" description="Helical" evidence="11">
    <location>
        <begin position="1223"/>
        <end position="1250"/>
    </location>
</feature>
<evidence type="ECO:0000256" key="2">
    <source>
        <dbReference type="ARBA" id="ARBA00007577"/>
    </source>
</evidence>
<dbReference type="Gene3D" id="1.20.1560.10">
    <property type="entry name" value="ABC transporter type 1, transmembrane domain"/>
    <property type="match status" value="1"/>
</dbReference>
<dbReference type="GO" id="GO:0005524">
    <property type="term" value="F:ATP binding"/>
    <property type="evidence" value="ECO:0007669"/>
    <property type="project" value="UniProtKB-KW"/>
</dbReference>
<dbReference type="GO" id="GO:0090374">
    <property type="term" value="P:oligopeptide export from mitochondrion"/>
    <property type="evidence" value="ECO:0007669"/>
    <property type="project" value="TreeGrafter"/>
</dbReference>
<feature type="transmembrane region" description="Helical" evidence="11">
    <location>
        <begin position="452"/>
        <end position="471"/>
    </location>
</feature>
<feature type="transmembrane region" description="Helical" evidence="11">
    <location>
        <begin position="483"/>
        <end position="504"/>
    </location>
</feature>
<keyword evidence="7" id="KW-0067">ATP-binding</keyword>
<dbReference type="SMART" id="SM00382">
    <property type="entry name" value="AAA"/>
    <property type="match status" value="2"/>
</dbReference>
<dbReference type="PROSITE" id="PS50893">
    <property type="entry name" value="ABC_TRANSPORTER_2"/>
    <property type="match status" value="2"/>
</dbReference>
<keyword evidence="6" id="KW-0547">Nucleotide-binding</keyword>
<evidence type="ECO:0000259" key="12">
    <source>
        <dbReference type="PROSITE" id="PS50893"/>
    </source>
</evidence>
<dbReference type="InterPro" id="IPR036640">
    <property type="entry name" value="ABC1_TM_sf"/>
</dbReference>
<keyword evidence="3" id="KW-0813">Transport</keyword>
<dbReference type="PANTHER" id="PTHR43394">
    <property type="entry name" value="ATP-DEPENDENT PERMEASE MDL1, MITOCHONDRIAL"/>
    <property type="match status" value="1"/>
</dbReference>
<feature type="transmembrane region" description="Helical" evidence="11">
    <location>
        <begin position="643"/>
        <end position="661"/>
    </location>
</feature>
<dbReference type="Pfam" id="PF13523">
    <property type="entry name" value="Acetyltransf_8"/>
    <property type="match status" value="1"/>
</dbReference>
<dbReference type="InterPro" id="IPR003439">
    <property type="entry name" value="ABC_transporter-like_ATP-bd"/>
</dbReference>
<dbReference type="PROSITE" id="PS50929">
    <property type="entry name" value="ABC_TM1F"/>
    <property type="match status" value="2"/>
</dbReference>
<dbReference type="Gene3D" id="3.40.50.300">
    <property type="entry name" value="P-loop containing nucleotide triphosphate hydrolases"/>
    <property type="match status" value="2"/>
</dbReference>
<dbReference type="GO" id="GO:0015421">
    <property type="term" value="F:ABC-type oligopeptide transporter activity"/>
    <property type="evidence" value="ECO:0007669"/>
    <property type="project" value="TreeGrafter"/>
</dbReference>
<dbReference type="InterPro" id="IPR016181">
    <property type="entry name" value="Acyl_CoA_acyltransferase"/>
</dbReference>
<dbReference type="EMBL" id="MU866007">
    <property type="protein sequence ID" value="KAK4442761.1"/>
    <property type="molecule type" value="Genomic_DNA"/>
</dbReference>
<feature type="transmembrane region" description="Helical" evidence="11">
    <location>
        <begin position="542"/>
        <end position="564"/>
    </location>
</feature>
<dbReference type="InterPro" id="IPR003593">
    <property type="entry name" value="AAA+_ATPase"/>
</dbReference>
<evidence type="ECO:0000256" key="8">
    <source>
        <dbReference type="ARBA" id="ARBA00022989"/>
    </source>
</evidence>
<feature type="domain" description="ABC transporter" evidence="12">
    <location>
        <begin position="822"/>
        <end position="1102"/>
    </location>
</feature>
<evidence type="ECO:0000256" key="3">
    <source>
        <dbReference type="ARBA" id="ARBA00022448"/>
    </source>
</evidence>
<feature type="transmembrane region" description="Helical" evidence="11">
    <location>
        <begin position="760"/>
        <end position="792"/>
    </location>
</feature>
<comment type="caution">
    <text evidence="14">The sequence shown here is derived from an EMBL/GenBank/DDBJ whole genome shotgun (WGS) entry which is preliminary data.</text>
</comment>
<dbReference type="PROSITE" id="PS00211">
    <property type="entry name" value="ABC_TRANSPORTER_1"/>
    <property type="match status" value="2"/>
</dbReference>
<feature type="transmembrane region" description="Helical" evidence="11">
    <location>
        <begin position="719"/>
        <end position="740"/>
    </location>
</feature>
<feature type="transmembrane region" description="Helical" evidence="11">
    <location>
        <begin position="1178"/>
        <end position="1203"/>
    </location>
</feature>
<feature type="transmembrane region" description="Helical" evidence="11">
    <location>
        <begin position="1294"/>
        <end position="1319"/>
    </location>
</feature>
<reference evidence="14" key="2">
    <citation type="submission" date="2023-05" db="EMBL/GenBank/DDBJ databases">
        <authorList>
            <consortium name="Lawrence Berkeley National Laboratory"/>
            <person name="Steindorff A."/>
            <person name="Hensen N."/>
            <person name="Bonometti L."/>
            <person name="Westerberg I."/>
            <person name="Brannstrom I.O."/>
            <person name="Guillou S."/>
            <person name="Cros-Aarteil S."/>
            <person name="Calhoun S."/>
            <person name="Haridas S."/>
            <person name="Kuo A."/>
            <person name="Mondo S."/>
            <person name="Pangilinan J."/>
            <person name="Riley R."/>
            <person name="Labutti K."/>
            <person name="Andreopoulos B."/>
            <person name="Lipzen A."/>
            <person name="Chen C."/>
            <person name="Yanf M."/>
            <person name="Daum C."/>
            <person name="Ng V."/>
            <person name="Clum A."/>
            <person name="Ohm R."/>
            <person name="Martin F."/>
            <person name="Silar P."/>
            <person name="Natvig D."/>
            <person name="Lalanne C."/>
            <person name="Gautier V."/>
            <person name="Ament-Velasquez S.L."/>
            <person name="Kruys A."/>
            <person name="Hutchinson M.I."/>
            <person name="Powell A.J."/>
            <person name="Barry K."/>
            <person name="Miller A.N."/>
            <person name="Grigoriev I.V."/>
            <person name="Debuchy R."/>
            <person name="Gladieux P."/>
            <person name="Thoren M.H."/>
            <person name="Johannesson H."/>
        </authorList>
    </citation>
    <scope>NUCLEOTIDE SEQUENCE</scope>
    <source>
        <strain evidence="14">PSN243</strain>
    </source>
</reference>
<evidence type="ECO:0000256" key="4">
    <source>
        <dbReference type="ARBA" id="ARBA00022692"/>
    </source>
</evidence>
<dbReference type="SUPFAM" id="SSF52540">
    <property type="entry name" value="P-loop containing nucleoside triphosphate hydrolases"/>
    <property type="match status" value="2"/>
</dbReference>
<sequence>MASDLTLLPNYPPVKLPHPFLTSYRVKTVARTTPAKLVLTLDQQPSDGHPVPEPLHSDAFFWQDLAVPSKEASPPLSDNSPWARARRSPSTAFSWTGASAPSLGQVWNVVHAIYLAHPKIEYFRVTLDGTDAAVVRGELLTTGLAAEHPKQRHPKAWHPVREQTASAHDSELLILRGAFWQGAASPTGPRPIWVTGNGTDKQMRKPLAEYPIAPERYEITTRFPDEPVYTRHPTRRPKPFPGSICYSRYVPEIDAHFSLEVVDWEDEEHLKLFNKWQNDPRVAAGWNETGTLDQHREYLRKLHVDPHVLCLFGRFDNSRFAYFELYWAKEDHYGAHYDAGDYDRGRHSLVGDASFRGAQRVNAWYSSCIHYCFLDEPRTVNVVGEPKASGAIILSYENSQGLTIGKYVDFGHKRSVHSICSREKWFQLCPLFWDGRERPLESADRAAWNAKFNGVTMGLFNIASSYIRLLLSASPSKPELCMLACAFLFAIASGVPFPLIGVFFGQLLNDFNSATCELETAPSLSPDAKDEYQDGVNQKVLMIFYLAIAQFVTIYGHLLCWSLYGARLAQRLREMYLSRLLRQEPSYFDELPPGEVASRLSTDIQTIRSGTSEKMGIVLSSLSFFVTAYIVAFVLHYELAATLIWLVPAYFIMSFVGSHYIEKYAGLMTDYAASAAGIASEALSNVVVVQAFGANVRLENKFAKALGQSKREGLKKATAVGIQTGVLYFIAYSANGLAFWRGSDYIAEAAAGGGGTTVGATFTVIFILVEATLLLSQVAPFTHLFVAAVASFRKLGGEINRESLIDGTSDSGLRIAKPESGFEFRDVSFTYPSRPEVLVLNKINIQIPLAKHTAIVGLSGSGKSTVASLVTRLYDPTEGVITFSGHDIKELNVRDLRSQLSLVQQEPSLLDRSLLESIAHGLVNSSNPAHASLRSVILSSELADLANDVREEGKDLLTAAEARGVEVLEIVKLAQHAAQLADAHDFITRLPHGYATSVGSSGRLISGGQKQRVSLARALVKDPAVLIMDEATAALDSRSEERIKQAIAKISSGRTILTIAHRLSTITAADNIIVMHKGDVVEEGDHATLMAKNGAYAELVRMQGLGNRSASLNDDGAESVNSVTKSDIVVSSTMADKTPVVSAEVASSESEEEPEPETPPKTLWGLLRGYGPALRPHLIMILLALLGATVVGGAFSGEAVIFGNTVGALNICKTPDSIRDRGSFFGLMFFILAIIELFANIFSWVGFGWVTERMVYSVRVLSFRSLFEQDIQWHQSNGRTPAMLLSYITRDGNALAGLSGSVIGTLFSITVNLIAAIVLTHIISWRIALVCLALVPLLLGAGLLELRVLGRFEDRHENAYTNSVDIGTEAIASIKTIAALSLEENTLNTYRRSLRGPRKETLRVTIQASLCQAATYFLGNCVNALAYWWGGKEIAAGNVTTTQFLIVVFSLLVSALLWSQMFALAPELSSARNAMARILGLIELGSTPMKGSISPLPTTPSSEEKTIGSDHPPPSAGSASSIQFRDVHFAYPARPDAPVLRGLTLDIKPATFCALVGPSGAGKSTIISLIERLYTPSSGTITIDGANITSSRDVSFRDSIALVPQESMLFEGSIAFNVGLGARPGHEATQTEIEEACKLANIHDVIVGLPEGYETLCGPNGTRFSGGQKQRLSIARALVRKPKVLILDEPTSALDAESERLLQDGLEKAARGVTVVAIAHRLHTIRKADCIFLIEEGRCVDEGRHEELVERSESYRANVMHQTVAE</sequence>
<dbReference type="InterPro" id="IPR017871">
    <property type="entry name" value="ABC_transporter-like_CS"/>
</dbReference>
<dbReference type="GO" id="GO:0005743">
    <property type="term" value="C:mitochondrial inner membrane"/>
    <property type="evidence" value="ECO:0007669"/>
    <property type="project" value="TreeGrafter"/>
</dbReference>
<comment type="similarity">
    <text evidence="2">Belongs to the ABC transporter superfamily. ABCB family. Multidrug resistance exporter (TC 3.A.1.201) subfamily.</text>
</comment>
<dbReference type="InterPro" id="IPR019432">
    <property type="entry name" value="Acyltransferase_MbtK/IucB-like"/>
</dbReference>
<dbReference type="GO" id="GO:0016887">
    <property type="term" value="F:ATP hydrolysis activity"/>
    <property type="evidence" value="ECO:0007669"/>
    <property type="project" value="InterPro"/>
</dbReference>
<comment type="subcellular location">
    <subcellularLocation>
        <location evidence="1">Membrane</location>
        <topology evidence="1">Multi-pass membrane protein</topology>
    </subcellularLocation>
</comment>
<feature type="transmembrane region" description="Helical" evidence="11">
    <location>
        <begin position="617"/>
        <end position="637"/>
    </location>
</feature>
<keyword evidence="8 11" id="KW-1133">Transmembrane helix</keyword>
<evidence type="ECO:0000313" key="15">
    <source>
        <dbReference type="Proteomes" id="UP001321760"/>
    </source>
</evidence>
<feature type="domain" description="ABC transmembrane type-1" evidence="13">
    <location>
        <begin position="1182"/>
        <end position="1470"/>
    </location>
</feature>
<evidence type="ECO:0000256" key="9">
    <source>
        <dbReference type="ARBA" id="ARBA00023136"/>
    </source>
</evidence>
<feature type="domain" description="ABC transporter" evidence="12">
    <location>
        <begin position="1522"/>
        <end position="1761"/>
    </location>
</feature>
<organism evidence="14 15">
    <name type="scientific">Podospora aff. communis PSN243</name>
    <dbReference type="NCBI Taxonomy" id="3040156"/>
    <lineage>
        <taxon>Eukaryota</taxon>
        <taxon>Fungi</taxon>
        <taxon>Dikarya</taxon>
        <taxon>Ascomycota</taxon>
        <taxon>Pezizomycotina</taxon>
        <taxon>Sordariomycetes</taxon>
        <taxon>Sordariomycetidae</taxon>
        <taxon>Sordariales</taxon>
        <taxon>Podosporaceae</taxon>
        <taxon>Podospora</taxon>
    </lineage>
</organism>
<dbReference type="SMART" id="SM01006">
    <property type="entry name" value="AlcB"/>
    <property type="match status" value="1"/>
</dbReference>
<dbReference type="FunFam" id="1.20.1560.10:FF:000057">
    <property type="entry name" value="ABC multidrug transporter SitT"/>
    <property type="match status" value="2"/>
</dbReference>
<evidence type="ECO:0000256" key="1">
    <source>
        <dbReference type="ARBA" id="ARBA00004141"/>
    </source>
</evidence>
<dbReference type="SUPFAM" id="SSF55729">
    <property type="entry name" value="Acyl-CoA N-acyltransferases (Nat)"/>
    <property type="match status" value="1"/>
</dbReference>
<dbReference type="InterPro" id="IPR027417">
    <property type="entry name" value="P-loop_NTPase"/>
</dbReference>
<name>A0AAV9G6L9_9PEZI</name>
<keyword evidence="4 11" id="KW-0812">Transmembrane</keyword>
<dbReference type="FunFam" id="3.40.50.300:FF:000913">
    <property type="entry name" value="ABC multidrug transporter SitT"/>
    <property type="match status" value="1"/>
</dbReference>
<evidence type="ECO:0000256" key="6">
    <source>
        <dbReference type="ARBA" id="ARBA00022741"/>
    </source>
</evidence>
<feature type="domain" description="ABC transmembrane type-1" evidence="13">
    <location>
        <begin position="486"/>
        <end position="787"/>
    </location>
</feature>
<evidence type="ECO:0000256" key="5">
    <source>
        <dbReference type="ARBA" id="ARBA00022737"/>
    </source>
</evidence>
<feature type="region of interest" description="Disordered" evidence="10">
    <location>
        <begin position="1490"/>
        <end position="1518"/>
    </location>
</feature>
<feature type="region of interest" description="Disordered" evidence="10">
    <location>
        <begin position="1141"/>
        <end position="1160"/>
    </location>
</feature>
<dbReference type="SUPFAM" id="SSF90123">
    <property type="entry name" value="ABC transporter transmembrane region"/>
    <property type="match status" value="2"/>
</dbReference>
<dbReference type="PANTHER" id="PTHR43394:SF11">
    <property type="entry name" value="ATP-BINDING CASSETTE TRANSPORTER"/>
    <property type="match status" value="1"/>
</dbReference>
<feature type="transmembrane region" description="Helical" evidence="11">
    <location>
        <begin position="1325"/>
        <end position="1346"/>
    </location>
</feature>
<dbReference type="Proteomes" id="UP001321760">
    <property type="component" value="Unassembled WGS sequence"/>
</dbReference>
<protein>
    <submittedName>
        <fullName evidence="14">Mating factor A secretion protein STE6-like protein</fullName>
    </submittedName>
</protein>
<dbReference type="GO" id="GO:0019290">
    <property type="term" value="P:siderophore biosynthetic process"/>
    <property type="evidence" value="ECO:0007669"/>
    <property type="project" value="InterPro"/>
</dbReference>
<keyword evidence="9 11" id="KW-0472">Membrane</keyword>
<keyword evidence="15" id="KW-1185">Reference proteome</keyword>
<accession>A0AAV9G6L9</accession>
<keyword evidence="5" id="KW-0677">Repeat</keyword>